<dbReference type="AlphaFoldDB" id="A0A845MID6"/>
<evidence type="ECO:0000313" key="3">
    <source>
        <dbReference type="Proteomes" id="UP000445696"/>
    </source>
</evidence>
<keyword evidence="3" id="KW-1185">Reference proteome</keyword>
<feature type="domain" description="AB hydrolase-1" evidence="1">
    <location>
        <begin position="32"/>
        <end position="252"/>
    </location>
</feature>
<reference evidence="2 3" key="1">
    <citation type="journal article" date="2014" name="Int. J. Syst. Evol. Microbiol.">
        <title>Sneathiella chungangensis sp. nov., isolated from a marine sand, and emended description of the genus Sneathiella.</title>
        <authorList>
            <person name="Siamphan C."/>
            <person name="Kim H."/>
            <person name="Lee J.S."/>
            <person name="Kim W."/>
        </authorList>
    </citation>
    <scope>NUCLEOTIDE SEQUENCE [LARGE SCALE GENOMIC DNA]</scope>
    <source>
        <strain evidence="2 3">KCTC 32476</strain>
    </source>
</reference>
<gene>
    <name evidence="2" type="ORF">GQF03_12035</name>
</gene>
<dbReference type="PANTHER" id="PTHR43798:SF24">
    <property type="entry name" value="CIS-3-ALKYL-4-ALKYLOXETAN-2-ONE DECARBOXYLASE"/>
    <property type="match status" value="1"/>
</dbReference>
<accession>A0A845MID6</accession>
<proteinExistence type="predicted"/>
<dbReference type="InterPro" id="IPR050266">
    <property type="entry name" value="AB_hydrolase_sf"/>
</dbReference>
<dbReference type="EMBL" id="WTVA01000014">
    <property type="protein sequence ID" value="MZR23057.1"/>
    <property type="molecule type" value="Genomic_DNA"/>
</dbReference>
<dbReference type="PANTHER" id="PTHR43798">
    <property type="entry name" value="MONOACYLGLYCEROL LIPASE"/>
    <property type="match status" value="1"/>
</dbReference>
<evidence type="ECO:0000313" key="2">
    <source>
        <dbReference type="EMBL" id="MZR23057.1"/>
    </source>
</evidence>
<protein>
    <submittedName>
        <fullName evidence="2">Alpha/beta fold hydrolase</fullName>
    </submittedName>
</protein>
<dbReference type="OrthoDB" id="9779853at2"/>
<sequence length="267" mass="29412">MTAAPDVRIAEIAGTRIEYRSIDVLDPRKPVLVFLHEGLGCTALWRDFPDRLCQSTGCAGLIYSRAGYGGSAACELPRPLDYMEQEAADFLPRLLSHFGIEKPVLVGHSDGASIALIYAGLPDIAQPLAVVAMAPHVFCEDISIAGIEAAKCEYEEFGLRKKLEKFHGINTDVAFRGWNDAWLDPRFKKWNIEKFLPGIAAPVLAIQGRDDAYGTLAQIDAIEALVCGAFKRLILDNCGHNPWQEKGGEVLARTTEFISRAVKRDQR</sequence>
<keyword evidence="2" id="KW-0378">Hydrolase</keyword>
<dbReference type="InterPro" id="IPR000073">
    <property type="entry name" value="AB_hydrolase_1"/>
</dbReference>
<comment type="caution">
    <text evidence="2">The sequence shown here is derived from an EMBL/GenBank/DDBJ whole genome shotgun (WGS) entry which is preliminary data.</text>
</comment>
<dbReference type="RefSeq" id="WP_161339537.1">
    <property type="nucleotide sequence ID" value="NZ_JBHSDG010000003.1"/>
</dbReference>
<dbReference type="Gene3D" id="3.40.50.1820">
    <property type="entry name" value="alpha/beta hydrolase"/>
    <property type="match status" value="1"/>
</dbReference>
<dbReference type="Proteomes" id="UP000445696">
    <property type="component" value="Unassembled WGS sequence"/>
</dbReference>
<name>A0A845MID6_9PROT</name>
<dbReference type="GO" id="GO:0016020">
    <property type="term" value="C:membrane"/>
    <property type="evidence" value="ECO:0007669"/>
    <property type="project" value="TreeGrafter"/>
</dbReference>
<dbReference type="InterPro" id="IPR029058">
    <property type="entry name" value="AB_hydrolase_fold"/>
</dbReference>
<dbReference type="Pfam" id="PF12697">
    <property type="entry name" value="Abhydrolase_6"/>
    <property type="match status" value="1"/>
</dbReference>
<evidence type="ECO:0000259" key="1">
    <source>
        <dbReference type="Pfam" id="PF12697"/>
    </source>
</evidence>
<dbReference type="SUPFAM" id="SSF53474">
    <property type="entry name" value="alpha/beta-Hydrolases"/>
    <property type="match status" value="1"/>
</dbReference>
<organism evidence="2 3">
    <name type="scientific">Sneathiella chungangensis</name>
    <dbReference type="NCBI Taxonomy" id="1418234"/>
    <lineage>
        <taxon>Bacteria</taxon>
        <taxon>Pseudomonadati</taxon>
        <taxon>Pseudomonadota</taxon>
        <taxon>Alphaproteobacteria</taxon>
        <taxon>Sneathiellales</taxon>
        <taxon>Sneathiellaceae</taxon>
        <taxon>Sneathiella</taxon>
    </lineage>
</organism>
<dbReference type="GO" id="GO:0016787">
    <property type="term" value="F:hydrolase activity"/>
    <property type="evidence" value="ECO:0007669"/>
    <property type="project" value="UniProtKB-KW"/>
</dbReference>